<proteinExistence type="inferred from homology"/>
<dbReference type="SUPFAM" id="SSF52374">
    <property type="entry name" value="Nucleotidylyl transferase"/>
    <property type="match status" value="1"/>
</dbReference>
<comment type="pathway">
    <text evidence="2 10">Cofactor biosynthesis; NAD(+) biosynthesis; deamido-NAD(+) from nicotinate D-ribonucleotide: step 1/1.</text>
</comment>
<reference evidence="12 13" key="1">
    <citation type="submission" date="2017-07" db="EMBL/GenBank/DDBJ databases">
        <title>Recovery of genomes from metagenomes via a dereplication, aggregation, and scoring strategy.</title>
        <authorList>
            <person name="Sieber C.M."/>
            <person name="Probst A.J."/>
            <person name="Sharrar A."/>
            <person name="Thomas B.C."/>
            <person name="Hess M."/>
            <person name="Tringe S.G."/>
            <person name="Banfield J.F."/>
        </authorList>
    </citation>
    <scope>NUCLEOTIDE SEQUENCE [LARGE SCALE GENOMIC DNA]</scope>
    <source>
        <strain evidence="12">JGI_Cruoil_03_51_56</strain>
    </source>
</reference>
<dbReference type="GO" id="GO:0004515">
    <property type="term" value="F:nicotinate-nucleotide adenylyltransferase activity"/>
    <property type="evidence" value="ECO:0007669"/>
    <property type="project" value="UniProtKB-UniRule"/>
</dbReference>
<keyword evidence="3 10" id="KW-0662">Pyridine nucleotide biosynthesis</keyword>
<dbReference type="Pfam" id="PF01467">
    <property type="entry name" value="CTP_transf_like"/>
    <property type="match status" value="1"/>
</dbReference>
<evidence type="ECO:0000256" key="1">
    <source>
        <dbReference type="ARBA" id="ARBA00002324"/>
    </source>
</evidence>
<evidence type="ECO:0000256" key="5">
    <source>
        <dbReference type="ARBA" id="ARBA00022695"/>
    </source>
</evidence>
<feature type="domain" description="Cytidyltransferase-like" evidence="11">
    <location>
        <begin position="5"/>
        <end position="166"/>
    </location>
</feature>
<evidence type="ECO:0000313" key="12">
    <source>
        <dbReference type="EMBL" id="OYD14079.1"/>
    </source>
</evidence>
<dbReference type="CDD" id="cd02165">
    <property type="entry name" value="NMNAT"/>
    <property type="match status" value="1"/>
</dbReference>
<dbReference type="NCBIfam" id="TIGR00482">
    <property type="entry name" value="nicotinate (nicotinamide) nucleotide adenylyltransferase"/>
    <property type="match status" value="1"/>
</dbReference>
<evidence type="ECO:0000256" key="3">
    <source>
        <dbReference type="ARBA" id="ARBA00022642"/>
    </source>
</evidence>
<dbReference type="PANTHER" id="PTHR39321:SF3">
    <property type="entry name" value="PHOSPHOPANTETHEINE ADENYLYLTRANSFERASE"/>
    <property type="match status" value="1"/>
</dbReference>
<evidence type="ECO:0000313" key="13">
    <source>
        <dbReference type="Proteomes" id="UP000215559"/>
    </source>
</evidence>
<comment type="caution">
    <text evidence="12">The sequence shown here is derived from an EMBL/GenBank/DDBJ whole genome shotgun (WGS) entry which is preliminary data.</text>
</comment>
<dbReference type="InterPro" id="IPR014729">
    <property type="entry name" value="Rossmann-like_a/b/a_fold"/>
</dbReference>
<evidence type="ECO:0000256" key="8">
    <source>
        <dbReference type="ARBA" id="ARBA00023027"/>
    </source>
</evidence>
<keyword evidence="5 10" id="KW-0548">Nucleotidyltransferase</keyword>
<evidence type="ECO:0000256" key="4">
    <source>
        <dbReference type="ARBA" id="ARBA00022679"/>
    </source>
</evidence>
<dbReference type="EC" id="2.7.7.18" evidence="10"/>
<evidence type="ECO:0000259" key="11">
    <source>
        <dbReference type="Pfam" id="PF01467"/>
    </source>
</evidence>
<keyword evidence="7 10" id="KW-0067">ATP-binding</keyword>
<sequence>MKTGIFGGAFNPIHLAHLLVADDVRRRLKLNRVLFIPTSHPPHKSGNLTPYKRRVAMVKLALKEWPKFGLCTIEEKRKGPSYTVDTLIELKSLYKYDSFYLIIGIDQYQEMSSWHQPGKLTRLARLVVMDRPGNARPSLFPGHDPKHVQFLSVIPIDISSRIIRKRLAKGKSVRYILPVTVLEYIKKHRLYRKKAQEV</sequence>
<dbReference type="HAMAP" id="MF_00244">
    <property type="entry name" value="NaMN_adenylyltr"/>
    <property type="match status" value="1"/>
</dbReference>
<dbReference type="Proteomes" id="UP000215559">
    <property type="component" value="Unassembled WGS sequence"/>
</dbReference>
<dbReference type="UniPathway" id="UPA00253">
    <property type="reaction ID" value="UER00332"/>
</dbReference>
<evidence type="ECO:0000256" key="6">
    <source>
        <dbReference type="ARBA" id="ARBA00022741"/>
    </source>
</evidence>
<organism evidence="12 13">
    <name type="scientific">candidate division WOR-3 bacterium JGI_Cruoil_03_51_56</name>
    <dbReference type="NCBI Taxonomy" id="1973747"/>
    <lineage>
        <taxon>Bacteria</taxon>
        <taxon>Bacteria division WOR-3</taxon>
    </lineage>
</organism>
<comment type="similarity">
    <text evidence="10">Belongs to the NadD family.</text>
</comment>
<gene>
    <name evidence="10 12" type="primary">nadD</name>
    <name evidence="12" type="ORF">CH330_09410</name>
</gene>
<dbReference type="PANTHER" id="PTHR39321">
    <property type="entry name" value="NICOTINATE-NUCLEOTIDE ADENYLYLTRANSFERASE-RELATED"/>
    <property type="match status" value="1"/>
</dbReference>
<keyword evidence="8 10" id="KW-0520">NAD</keyword>
<dbReference type="GO" id="GO:0005524">
    <property type="term" value="F:ATP binding"/>
    <property type="evidence" value="ECO:0007669"/>
    <property type="project" value="UniProtKB-KW"/>
</dbReference>
<dbReference type="NCBIfam" id="TIGR00125">
    <property type="entry name" value="cyt_tran_rel"/>
    <property type="match status" value="1"/>
</dbReference>
<evidence type="ECO:0000256" key="7">
    <source>
        <dbReference type="ARBA" id="ARBA00022840"/>
    </source>
</evidence>
<protein>
    <recommendedName>
        <fullName evidence="10">Probable nicotinate-nucleotide adenylyltransferase</fullName>
        <ecNumber evidence="10">2.7.7.18</ecNumber>
    </recommendedName>
    <alternativeName>
        <fullName evidence="10">Deamido-NAD(+) diphosphorylase</fullName>
    </alternativeName>
    <alternativeName>
        <fullName evidence="10">Deamido-NAD(+) pyrophosphorylase</fullName>
    </alternativeName>
    <alternativeName>
        <fullName evidence="10">Nicotinate mononucleotide adenylyltransferase</fullName>
        <shortName evidence="10">NaMN adenylyltransferase</shortName>
    </alternativeName>
</protein>
<evidence type="ECO:0000256" key="2">
    <source>
        <dbReference type="ARBA" id="ARBA00005019"/>
    </source>
</evidence>
<dbReference type="InterPro" id="IPR005248">
    <property type="entry name" value="NadD/NMNAT"/>
</dbReference>
<dbReference type="NCBIfam" id="NF000840">
    <property type="entry name" value="PRK00071.1-3"/>
    <property type="match status" value="1"/>
</dbReference>
<dbReference type="EMBL" id="NOZP01000182">
    <property type="protein sequence ID" value="OYD14079.1"/>
    <property type="molecule type" value="Genomic_DNA"/>
</dbReference>
<evidence type="ECO:0000256" key="9">
    <source>
        <dbReference type="ARBA" id="ARBA00048721"/>
    </source>
</evidence>
<dbReference type="GO" id="GO:0009435">
    <property type="term" value="P:NAD+ biosynthetic process"/>
    <property type="evidence" value="ECO:0007669"/>
    <property type="project" value="UniProtKB-UniRule"/>
</dbReference>
<keyword evidence="4 10" id="KW-0808">Transferase</keyword>
<evidence type="ECO:0000256" key="10">
    <source>
        <dbReference type="HAMAP-Rule" id="MF_00244"/>
    </source>
</evidence>
<dbReference type="AlphaFoldDB" id="A0A235BPZ5"/>
<name>A0A235BPZ5_UNCW3</name>
<dbReference type="InterPro" id="IPR004821">
    <property type="entry name" value="Cyt_trans-like"/>
</dbReference>
<comment type="catalytic activity">
    <reaction evidence="9 10">
        <text>nicotinate beta-D-ribonucleotide + ATP + H(+) = deamido-NAD(+) + diphosphate</text>
        <dbReference type="Rhea" id="RHEA:22860"/>
        <dbReference type="ChEBI" id="CHEBI:15378"/>
        <dbReference type="ChEBI" id="CHEBI:30616"/>
        <dbReference type="ChEBI" id="CHEBI:33019"/>
        <dbReference type="ChEBI" id="CHEBI:57502"/>
        <dbReference type="ChEBI" id="CHEBI:58437"/>
        <dbReference type="EC" id="2.7.7.18"/>
    </reaction>
</comment>
<accession>A0A235BPZ5</accession>
<dbReference type="Gene3D" id="3.40.50.620">
    <property type="entry name" value="HUPs"/>
    <property type="match status" value="1"/>
</dbReference>
<keyword evidence="6 10" id="KW-0547">Nucleotide-binding</keyword>
<comment type="function">
    <text evidence="1 10">Catalyzes the reversible adenylation of nicotinate mononucleotide (NaMN) to nicotinic acid adenine dinucleotide (NaAD).</text>
</comment>